<organism evidence="1 2">
    <name type="scientific">Georgenia subflava</name>
    <dbReference type="NCBI Taxonomy" id="1622177"/>
    <lineage>
        <taxon>Bacteria</taxon>
        <taxon>Bacillati</taxon>
        <taxon>Actinomycetota</taxon>
        <taxon>Actinomycetes</taxon>
        <taxon>Micrococcales</taxon>
        <taxon>Bogoriellaceae</taxon>
        <taxon>Georgenia</taxon>
    </lineage>
</organism>
<accession>A0A6N7ETM8</accession>
<dbReference type="EMBL" id="WHPC01000086">
    <property type="protein sequence ID" value="MPV38524.1"/>
    <property type="molecule type" value="Genomic_DNA"/>
</dbReference>
<dbReference type="Proteomes" id="UP000437709">
    <property type="component" value="Unassembled WGS sequence"/>
</dbReference>
<gene>
    <name evidence="1" type="ORF">GB881_16015</name>
</gene>
<sequence length="340" mass="36070">MSADLGLTAAPEAEDFRALARSSPWRWTTAQLRVRWHASLPRRHQEVRAWISRSPRAVRVETLGGELVTAEVQERGTTSVVMLARSDDGGSFPERYTDVDVDVNAMSPGDGAVPGVAPGSEMSAAQAGVWDSGTSAAQAAVRGAGVSAERAADPDDAVIAWREVRGEHDESGELARLSQPRLRADGLVAARPFTAEAADDAFYENYAWVAMLDPVELADGRDPDGVDPTVRAGTSVGPVAVVDHHGRPAWEAVVSARGYYEPRCGCCALLVDRAQEEREWGPGGAHRPAGYVYGEGARVRLDVGTGICVLVEQVGGSDAGAGFEVVLEDVDAELPRALFG</sequence>
<comment type="caution">
    <text evidence="1">The sequence shown here is derived from an EMBL/GenBank/DDBJ whole genome shotgun (WGS) entry which is preliminary data.</text>
</comment>
<keyword evidence="2" id="KW-1185">Reference proteome</keyword>
<protein>
    <submittedName>
        <fullName evidence="1">Uncharacterized protein</fullName>
    </submittedName>
</protein>
<name>A0A6N7ETM8_9MICO</name>
<proteinExistence type="predicted"/>
<evidence type="ECO:0000313" key="2">
    <source>
        <dbReference type="Proteomes" id="UP000437709"/>
    </source>
</evidence>
<dbReference type="OrthoDB" id="4453940at2"/>
<dbReference type="RefSeq" id="WP_152196302.1">
    <property type="nucleotide sequence ID" value="NZ_VUKD01000005.1"/>
</dbReference>
<evidence type="ECO:0000313" key="1">
    <source>
        <dbReference type="EMBL" id="MPV38524.1"/>
    </source>
</evidence>
<dbReference type="AlphaFoldDB" id="A0A6N7ETM8"/>
<reference evidence="1 2" key="1">
    <citation type="submission" date="2019-10" db="EMBL/GenBank/DDBJ databases">
        <title>Georgenia wutianyii sp. nov. and Georgenia yuyongxinii sp. nov. isolated from plateau pika (Ochotona curzoniae) in the Qinghai-Tibet plateau of China.</title>
        <authorList>
            <person name="Tian Z."/>
        </authorList>
    </citation>
    <scope>NUCLEOTIDE SEQUENCE [LARGE SCALE GENOMIC DNA]</scope>
    <source>
        <strain evidence="1 2">JCM 19765</strain>
    </source>
</reference>